<dbReference type="PANTHER" id="PTHR31220:SF1">
    <property type="entry name" value="GH21176P"/>
    <property type="match status" value="1"/>
</dbReference>
<dbReference type="GO" id="GO:0046854">
    <property type="term" value="P:phosphatidylinositol phosphate biosynthetic process"/>
    <property type="evidence" value="ECO:0007669"/>
    <property type="project" value="TreeGrafter"/>
</dbReference>
<dbReference type="GO" id="GO:0005829">
    <property type="term" value="C:cytosol"/>
    <property type="evidence" value="ECO:0007669"/>
    <property type="project" value="UniProtKB-SubCell"/>
</dbReference>
<feature type="compositionally biased region" description="Low complexity" evidence="7">
    <location>
        <begin position="60"/>
        <end position="70"/>
    </location>
</feature>
<keyword evidence="3" id="KW-1003">Cell membrane</keyword>
<evidence type="ECO:0000256" key="7">
    <source>
        <dbReference type="SAM" id="MobiDB-lite"/>
    </source>
</evidence>
<dbReference type="GO" id="GO:0005886">
    <property type="term" value="C:plasma membrane"/>
    <property type="evidence" value="ECO:0007669"/>
    <property type="project" value="UniProtKB-SubCell"/>
</dbReference>
<feature type="compositionally biased region" description="Low complexity" evidence="7">
    <location>
        <begin position="164"/>
        <end position="180"/>
    </location>
</feature>
<dbReference type="PANTHER" id="PTHR31220">
    <property type="entry name" value="HYCCIN RELATED"/>
    <property type="match status" value="1"/>
</dbReference>
<keyword evidence="9" id="KW-1185">Reference proteome</keyword>
<dbReference type="Pfam" id="PF09790">
    <property type="entry name" value="Hyccin"/>
    <property type="match status" value="1"/>
</dbReference>
<evidence type="ECO:0000256" key="6">
    <source>
        <dbReference type="ARBA" id="ARBA00034482"/>
    </source>
</evidence>
<dbReference type="AlphaFoldDB" id="A0AAV9BPT5"/>
<comment type="subcellular location">
    <subcellularLocation>
        <location evidence="1">Cell membrane</location>
    </subcellularLocation>
    <subcellularLocation>
        <location evidence="2">Cytoplasm</location>
        <location evidence="2">Cytosol</location>
    </subcellularLocation>
</comment>
<evidence type="ECO:0000256" key="2">
    <source>
        <dbReference type="ARBA" id="ARBA00004514"/>
    </source>
</evidence>
<feature type="compositionally biased region" description="Basic residues" evidence="7">
    <location>
        <begin position="19"/>
        <end position="48"/>
    </location>
</feature>
<feature type="region of interest" description="Disordered" evidence="7">
    <location>
        <begin position="154"/>
        <end position="180"/>
    </location>
</feature>
<keyword evidence="4" id="KW-0963">Cytoplasm</keyword>
<feature type="compositionally biased region" description="Pro residues" evidence="7">
    <location>
        <begin position="98"/>
        <end position="108"/>
    </location>
</feature>
<dbReference type="InterPro" id="IPR018619">
    <property type="entry name" value="Hyccin"/>
</dbReference>
<feature type="compositionally biased region" description="Low complexity" evidence="7">
    <location>
        <begin position="77"/>
        <end position="97"/>
    </location>
</feature>
<evidence type="ECO:0000256" key="4">
    <source>
        <dbReference type="ARBA" id="ARBA00022490"/>
    </source>
</evidence>
<reference evidence="8" key="2">
    <citation type="submission" date="2023-06" db="EMBL/GenBank/DDBJ databases">
        <authorList>
            <person name="Ma L."/>
            <person name="Liu K.-W."/>
            <person name="Li Z."/>
            <person name="Hsiao Y.-Y."/>
            <person name="Qi Y."/>
            <person name="Fu T."/>
            <person name="Tang G."/>
            <person name="Zhang D."/>
            <person name="Sun W.-H."/>
            <person name="Liu D.-K."/>
            <person name="Li Y."/>
            <person name="Chen G.-Z."/>
            <person name="Liu X.-D."/>
            <person name="Liao X.-Y."/>
            <person name="Jiang Y.-T."/>
            <person name="Yu X."/>
            <person name="Hao Y."/>
            <person name="Huang J."/>
            <person name="Zhao X.-W."/>
            <person name="Ke S."/>
            <person name="Chen Y.-Y."/>
            <person name="Wu W.-L."/>
            <person name="Hsu J.-L."/>
            <person name="Lin Y.-F."/>
            <person name="Huang M.-D."/>
            <person name="Li C.-Y."/>
            <person name="Huang L."/>
            <person name="Wang Z.-W."/>
            <person name="Zhao X."/>
            <person name="Zhong W.-Y."/>
            <person name="Peng D.-H."/>
            <person name="Ahmad S."/>
            <person name="Lan S."/>
            <person name="Zhang J.-S."/>
            <person name="Tsai W.-C."/>
            <person name="Van De Peer Y."/>
            <person name="Liu Z.-J."/>
        </authorList>
    </citation>
    <scope>NUCLEOTIDE SEQUENCE</scope>
    <source>
        <strain evidence="8">SCP</strain>
        <tissue evidence="8">Leaves</tissue>
    </source>
</reference>
<dbReference type="EMBL" id="JAUJYN010000002">
    <property type="protein sequence ID" value="KAK1278448.1"/>
    <property type="molecule type" value="Genomic_DNA"/>
</dbReference>
<evidence type="ECO:0000256" key="1">
    <source>
        <dbReference type="ARBA" id="ARBA00004236"/>
    </source>
</evidence>
<evidence type="ECO:0000256" key="5">
    <source>
        <dbReference type="ARBA" id="ARBA00023136"/>
    </source>
</evidence>
<name>A0AAV9BPT5_ACOGR</name>
<feature type="region of interest" description="Disordered" evidence="7">
    <location>
        <begin position="1"/>
        <end position="123"/>
    </location>
</feature>
<dbReference type="GO" id="GO:0072659">
    <property type="term" value="P:protein localization to plasma membrane"/>
    <property type="evidence" value="ECO:0007669"/>
    <property type="project" value="TreeGrafter"/>
</dbReference>
<accession>A0AAV9BPT5</accession>
<comment type="caution">
    <text evidence="8">The sequence shown here is derived from an EMBL/GenBank/DDBJ whole genome shotgun (WGS) entry which is preliminary data.</text>
</comment>
<evidence type="ECO:0000256" key="3">
    <source>
        <dbReference type="ARBA" id="ARBA00022475"/>
    </source>
</evidence>
<dbReference type="Proteomes" id="UP001179952">
    <property type="component" value="Unassembled WGS sequence"/>
</dbReference>
<comment type="similarity">
    <text evidence="6">Belongs to the Hyccin family.</text>
</comment>
<keyword evidence="5" id="KW-0472">Membrane</keyword>
<organism evidence="8 9">
    <name type="scientific">Acorus gramineus</name>
    <name type="common">Dwarf sweet flag</name>
    <dbReference type="NCBI Taxonomy" id="55184"/>
    <lineage>
        <taxon>Eukaryota</taxon>
        <taxon>Viridiplantae</taxon>
        <taxon>Streptophyta</taxon>
        <taxon>Embryophyta</taxon>
        <taxon>Tracheophyta</taxon>
        <taxon>Spermatophyta</taxon>
        <taxon>Magnoliopsida</taxon>
        <taxon>Liliopsida</taxon>
        <taxon>Acoraceae</taxon>
        <taxon>Acorus</taxon>
    </lineage>
</organism>
<proteinExistence type="inferred from homology"/>
<gene>
    <name evidence="8" type="ORF">QJS04_geneDACA014443</name>
</gene>
<feature type="compositionally biased region" description="Pro residues" evidence="7">
    <location>
        <begin position="49"/>
        <end position="59"/>
    </location>
</feature>
<protein>
    <submittedName>
        <fullName evidence="8">Uncharacterized protein</fullName>
    </submittedName>
</protein>
<feature type="compositionally biased region" description="Basic residues" evidence="7">
    <location>
        <begin position="154"/>
        <end position="163"/>
    </location>
</feature>
<evidence type="ECO:0000313" key="9">
    <source>
        <dbReference type="Proteomes" id="UP001179952"/>
    </source>
</evidence>
<feature type="compositionally biased region" description="Low complexity" evidence="7">
    <location>
        <begin position="109"/>
        <end position="121"/>
    </location>
</feature>
<sequence length="321" mass="34436">MVGGRLPRPLPHPLPLLHRPLRRRCHRPPRRFRLPRSLRPRKPLRHLLRPPPPPPPAPATTPSASGSTKPTSPPTPTSVSSSSPSSPSSPASTSLASSPPPPPPPSPGSNPCSSPSTTPRPGLARGSPCWFPCPTSPTPLSTTPLPLRNLRRRSGFSHHRSSHRSASNPPSAPALSRSRLTASTRQISLMPATSKLDLCEFASAWTGQGKLSVCEEKCGIGSGSRIPFPWELMQPVLRILGHCLLAPLNHREVRDAASAAVRCMYARALHDLMPQAILAARSLIQLDRKARSASAIILANVSSNPNTLSKQRKPDVLLASK</sequence>
<reference evidence="8" key="1">
    <citation type="journal article" date="2023" name="Nat. Commun.">
        <title>Diploid and tetraploid genomes of Acorus and the evolution of monocots.</title>
        <authorList>
            <person name="Ma L."/>
            <person name="Liu K.W."/>
            <person name="Li Z."/>
            <person name="Hsiao Y.Y."/>
            <person name="Qi Y."/>
            <person name="Fu T."/>
            <person name="Tang G.D."/>
            <person name="Zhang D."/>
            <person name="Sun W.H."/>
            <person name="Liu D.K."/>
            <person name="Li Y."/>
            <person name="Chen G.Z."/>
            <person name="Liu X.D."/>
            <person name="Liao X.Y."/>
            <person name="Jiang Y.T."/>
            <person name="Yu X."/>
            <person name="Hao Y."/>
            <person name="Huang J."/>
            <person name="Zhao X.W."/>
            <person name="Ke S."/>
            <person name="Chen Y.Y."/>
            <person name="Wu W.L."/>
            <person name="Hsu J.L."/>
            <person name="Lin Y.F."/>
            <person name="Huang M.D."/>
            <person name="Li C.Y."/>
            <person name="Huang L."/>
            <person name="Wang Z.W."/>
            <person name="Zhao X."/>
            <person name="Zhong W.Y."/>
            <person name="Peng D.H."/>
            <person name="Ahmad S."/>
            <person name="Lan S."/>
            <person name="Zhang J.S."/>
            <person name="Tsai W.C."/>
            <person name="Van de Peer Y."/>
            <person name="Liu Z.J."/>
        </authorList>
    </citation>
    <scope>NUCLEOTIDE SEQUENCE</scope>
    <source>
        <strain evidence="8">SCP</strain>
    </source>
</reference>
<evidence type="ECO:0000313" key="8">
    <source>
        <dbReference type="EMBL" id="KAK1278448.1"/>
    </source>
</evidence>